<proteinExistence type="predicted"/>
<organism evidence="1">
    <name type="scientific">viral metagenome</name>
    <dbReference type="NCBI Taxonomy" id="1070528"/>
    <lineage>
        <taxon>unclassified sequences</taxon>
        <taxon>metagenomes</taxon>
        <taxon>organismal metagenomes</taxon>
    </lineage>
</organism>
<protein>
    <submittedName>
        <fullName evidence="1">Uncharacterized protein</fullName>
    </submittedName>
</protein>
<sequence length="60" mass="6597">MAKKIYEITLKQGGVLWIRSAFPIIGVENSNVESIEIVGVFPGNLKSVDLIVIGERNENP</sequence>
<evidence type="ECO:0000313" key="1">
    <source>
        <dbReference type="EMBL" id="QJA96221.1"/>
    </source>
</evidence>
<reference evidence="1" key="1">
    <citation type="submission" date="2020-03" db="EMBL/GenBank/DDBJ databases">
        <title>The deep terrestrial virosphere.</title>
        <authorList>
            <person name="Holmfeldt K."/>
            <person name="Nilsson E."/>
            <person name="Simone D."/>
            <person name="Lopez-Fernandez M."/>
            <person name="Wu X."/>
            <person name="de Brujin I."/>
            <person name="Lundin D."/>
            <person name="Andersson A."/>
            <person name="Bertilsson S."/>
            <person name="Dopson M."/>
        </authorList>
    </citation>
    <scope>NUCLEOTIDE SEQUENCE</scope>
    <source>
        <strain evidence="1">MM415B04891</strain>
    </source>
</reference>
<name>A0A6M3LTA3_9ZZZZ</name>
<dbReference type="EMBL" id="MT143380">
    <property type="protein sequence ID" value="QJA96221.1"/>
    <property type="molecule type" value="Genomic_DNA"/>
</dbReference>
<accession>A0A6M3LTA3</accession>
<dbReference type="AlphaFoldDB" id="A0A6M3LTA3"/>
<gene>
    <name evidence="1" type="ORF">MM415B04891_0013</name>
</gene>